<protein>
    <submittedName>
        <fullName evidence="1">Uncharacterized protein</fullName>
    </submittedName>
</protein>
<gene>
    <name evidence="1" type="ORF">WFI101126_00107</name>
</gene>
<name>A0A482MS12_9CAUD</name>
<dbReference type="EMBL" id="MK373770">
    <property type="protein sequence ID" value="QBQ76535.1"/>
    <property type="molecule type" value="Genomic_DNA"/>
</dbReference>
<accession>A0A482MS12</accession>
<sequence>MERREFRGSPIRLAMDVSEWLGCDRHFILQSFTRDRDWSKPRYFELYNQRHATLICTTYKARGIYD</sequence>
<organism evidence="1 2">
    <name type="scientific">Escherichia phage vB_EcoP_WFI101126</name>
    <dbReference type="NCBI Taxonomy" id="2508203"/>
    <lineage>
        <taxon>Viruses</taxon>
        <taxon>Duplodnaviria</taxon>
        <taxon>Heunggongvirae</taxon>
        <taxon>Uroviricota</taxon>
        <taxon>Caudoviricetes</taxon>
        <taxon>Mktvariviridae</taxon>
        <taxon>Gordonclarkvirinae</taxon>
        <taxon>Kuravirus</taxon>
        <taxon>Kuravirus WFI101126</taxon>
    </lineage>
</organism>
<evidence type="ECO:0000313" key="2">
    <source>
        <dbReference type="Proteomes" id="UP000306560"/>
    </source>
</evidence>
<proteinExistence type="predicted"/>
<keyword evidence="2" id="KW-1185">Reference proteome</keyword>
<evidence type="ECO:0000313" key="1">
    <source>
        <dbReference type="EMBL" id="QBQ76535.1"/>
    </source>
</evidence>
<dbReference type="Proteomes" id="UP000306560">
    <property type="component" value="Segment"/>
</dbReference>
<reference evidence="1 2" key="1">
    <citation type="submission" date="2019-01" db="EMBL/GenBank/DDBJ databases">
        <title>Still something new to discover - new insights into E. coli phage diversity and taxonomy.</title>
        <authorList>
            <person name="Korf I.H.E."/>
            <person name="Adriaennsens E."/>
            <person name="Dreiseikelmann B."/>
            <person name="Kropinski A."/>
            <person name="Nimtz M."/>
            <person name="Meier-Kolthoff J.P."/>
            <person name="Rohde M."/>
            <person name="van Raaij M."/>
            <person name="Wittmann J."/>
        </authorList>
    </citation>
    <scope>NUCLEOTIDE SEQUENCE [LARGE SCALE GENOMIC DNA]</scope>
</reference>